<evidence type="ECO:0000313" key="1">
    <source>
        <dbReference type="EMBL" id="KRY26422.1"/>
    </source>
</evidence>
<dbReference type="AlphaFoldDB" id="A0A0V1ANQ9"/>
<proteinExistence type="predicted"/>
<organism evidence="1 2">
    <name type="scientific">Trichinella spiralis</name>
    <name type="common">Trichina worm</name>
    <dbReference type="NCBI Taxonomy" id="6334"/>
    <lineage>
        <taxon>Eukaryota</taxon>
        <taxon>Metazoa</taxon>
        <taxon>Ecdysozoa</taxon>
        <taxon>Nematoda</taxon>
        <taxon>Enoplea</taxon>
        <taxon>Dorylaimia</taxon>
        <taxon>Trichinellida</taxon>
        <taxon>Trichinellidae</taxon>
        <taxon>Trichinella</taxon>
    </lineage>
</organism>
<dbReference type="EMBL" id="JYDH01000437">
    <property type="protein sequence ID" value="KRY26422.1"/>
    <property type="molecule type" value="Genomic_DNA"/>
</dbReference>
<comment type="caution">
    <text evidence="1">The sequence shown here is derived from an EMBL/GenBank/DDBJ whole genome shotgun (WGS) entry which is preliminary data.</text>
</comment>
<gene>
    <name evidence="1" type="ORF">T01_6486</name>
</gene>
<reference evidence="1 2" key="1">
    <citation type="submission" date="2015-01" db="EMBL/GenBank/DDBJ databases">
        <title>Evolution of Trichinella species and genotypes.</title>
        <authorList>
            <person name="Korhonen P.K."/>
            <person name="Edoardo P."/>
            <person name="Giuseppe L.R."/>
            <person name="Gasser R.B."/>
        </authorList>
    </citation>
    <scope>NUCLEOTIDE SEQUENCE [LARGE SCALE GENOMIC DNA]</scope>
    <source>
        <strain evidence="1">ISS3</strain>
    </source>
</reference>
<dbReference type="InParanoid" id="A0A0V1ANQ9"/>
<dbReference type="Proteomes" id="UP000054776">
    <property type="component" value="Unassembled WGS sequence"/>
</dbReference>
<protein>
    <submittedName>
        <fullName evidence="1">Uncharacterized protein</fullName>
    </submittedName>
</protein>
<accession>A0A0V1ANQ9</accession>
<name>A0A0V1ANQ9_TRISP</name>
<keyword evidence="2" id="KW-1185">Reference proteome</keyword>
<sequence>MFEIFEHGEVVGKIVSTFIFPFDHRVIIGSHLIGCCEIVITLFHEGYLTFNVTSECDAANSSFAWLLRAFCISSSSGLIKERSRRIMEFEQFDRFTPRRNVIQCTRDKQTNKCNQIS</sequence>
<evidence type="ECO:0000313" key="2">
    <source>
        <dbReference type="Proteomes" id="UP000054776"/>
    </source>
</evidence>